<evidence type="ECO:0000313" key="1">
    <source>
        <dbReference type="EMBL" id="CAF4754688.1"/>
    </source>
</evidence>
<dbReference type="AlphaFoldDB" id="A0A821LQK0"/>
<keyword evidence="2" id="KW-1185">Reference proteome</keyword>
<comment type="caution">
    <text evidence="1">The sequence shown here is derived from an EMBL/GenBank/DDBJ whole genome shotgun (WGS) entry which is preliminary data.</text>
</comment>
<protein>
    <submittedName>
        <fullName evidence="1">Uncharacterized protein</fullName>
    </submittedName>
</protein>
<gene>
    <name evidence="1" type="ORF">PMACD_LOCUS903</name>
</gene>
<evidence type="ECO:0000313" key="2">
    <source>
        <dbReference type="Proteomes" id="UP000663880"/>
    </source>
</evidence>
<dbReference type="EMBL" id="CAJOBZ010000002">
    <property type="protein sequence ID" value="CAF4754688.1"/>
    <property type="molecule type" value="Genomic_DNA"/>
</dbReference>
<reference evidence="1" key="1">
    <citation type="submission" date="2021-02" db="EMBL/GenBank/DDBJ databases">
        <authorList>
            <person name="Steward A R."/>
        </authorList>
    </citation>
    <scope>NUCLEOTIDE SEQUENCE</scope>
</reference>
<proteinExistence type="predicted"/>
<sequence length="100" mass="10906">MSFANLFRHFSTSTREILISTAGIEGAPSAVIHIAMIVANNNDCTISLICRKNSDGKNTQRCGNPEFMGRNTTVENDSDVPFGLKSRDLFAQVVYSGVVH</sequence>
<organism evidence="1 2">
    <name type="scientific">Pieris macdunnoughi</name>
    <dbReference type="NCBI Taxonomy" id="345717"/>
    <lineage>
        <taxon>Eukaryota</taxon>
        <taxon>Metazoa</taxon>
        <taxon>Ecdysozoa</taxon>
        <taxon>Arthropoda</taxon>
        <taxon>Hexapoda</taxon>
        <taxon>Insecta</taxon>
        <taxon>Pterygota</taxon>
        <taxon>Neoptera</taxon>
        <taxon>Endopterygota</taxon>
        <taxon>Lepidoptera</taxon>
        <taxon>Glossata</taxon>
        <taxon>Ditrysia</taxon>
        <taxon>Papilionoidea</taxon>
        <taxon>Pieridae</taxon>
        <taxon>Pierinae</taxon>
        <taxon>Pieris</taxon>
    </lineage>
</organism>
<accession>A0A821LQK0</accession>
<name>A0A821LQK0_9NEOP</name>
<dbReference type="Proteomes" id="UP000663880">
    <property type="component" value="Unassembled WGS sequence"/>
</dbReference>